<sequence>MLNQKPIQDPNLAKEHMGYITQPNKNYNKLIALPKTSASLVRSCYLYGMLATVYTSDGSELVDIPEICKAVKSYLAVTKAKLLYVRFYSAPAEITMEDIKPVITVVKIGMTKEMIIPEGIKIQPQIAVEEIADFFANKRVIQIKNIVDELANNYTSNNPIWIYYNRENTLIYSLAKELKQKDMEDIRLWIMTLINPEKNPLTRAIKKEFISDKIKGHYCKIISEYPDHLCTRCGGNQNEVPDIDISSPEPSEPATSDDDEELIPEGHDA</sequence>
<accession>A0A2R4VAA3</accession>
<protein>
    <submittedName>
        <fullName evidence="2">Putative inclusion body protein</fullName>
    </submittedName>
</protein>
<name>A0A2R4VAA3_9VIRU</name>
<evidence type="ECO:0000313" key="2">
    <source>
        <dbReference type="EMBL" id="AWA81917.1"/>
    </source>
</evidence>
<feature type="region of interest" description="Disordered" evidence="1">
    <location>
        <begin position="240"/>
        <end position="269"/>
    </location>
</feature>
<dbReference type="EMBL" id="MH188860">
    <property type="protein sequence ID" value="AWA81917.1"/>
    <property type="molecule type" value="Genomic_DNA"/>
</dbReference>
<organism evidence="2">
    <name type="scientific">Sweet potato vein clearing virus</name>
    <dbReference type="NCBI Taxonomy" id="995049"/>
    <lineage>
        <taxon>Viruses</taxon>
        <taxon>Riboviria</taxon>
        <taxon>Pararnavirae</taxon>
        <taxon>Artverviricota</taxon>
        <taxon>Revtraviricetes</taxon>
        <taxon>Ortervirales</taxon>
        <taxon>Caulimoviridae</taxon>
        <taxon>Solendovirus</taxon>
        <taxon>Solendovirus venaipomeae</taxon>
    </lineage>
</organism>
<proteinExistence type="predicted"/>
<evidence type="ECO:0000256" key="1">
    <source>
        <dbReference type="SAM" id="MobiDB-lite"/>
    </source>
</evidence>
<reference evidence="2" key="1">
    <citation type="submission" date="2018-04" db="EMBL/GenBank/DDBJ databases">
        <title>Structure and Genome Organization of a Novel Fiji Strain of Sweet potato vein clearing virus Identified by High-Throughput Sequencing.</title>
        <authorList>
            <person name="Wu L."/>
            <person name="Liu H."/>
            <person name="Abad J."/>
            <person name="French R."/>
            <person name="Li R."/>
        </authorList>
    </citation>
    <scope>NUCLEOTIDE SEQUENCE</scope>
    <source>
        <strain evidence="2">Fiji</strain>
    </source>
</reference>